<keyword evidence="3" id="KW-1185">Reference proteome</keyword>
<protein>
    <submittedName>
        <fullName evidence="2">ECU04_0123 protein</fullName>
    </submittedName>
</protein>
<evidence type="ECO:0000313" key="3">
    <source>
        <dbReference type="Proteomes" id="UP000000819"/>
    </source>
</evidence>
<accession>A0A1T5PD65</accession>
<feature type="transmembrane region" description="Helical" evidence="1">
    <location>
        <begin position="17"/>
        <end position="34"/>
    </location>
</feature>
<sequence>MSLFPRKDTDGIRLENILKYLGILLVILLVTYSYQEMKKWVKRNVKGSSLAGGNK</sequence>
<dbReference type="AlphaFoldDB" id="A0A1T5PD65"/>
<gene>
    <name evidence="2" type="ordered locus">ECU04_0123</name>
</gene>
<evidence type="ECO:0000256" key="1">
    <source>
        <dbReference type="SAM" id="Phobius"/>
    </source>
</evidence>
<name>A0A1T5PD65_ENCCU</name>
<keyword evidence="1" id="KW-0472">Membrane</keyword>
<keyword evidence="1" id="KW-1133">Transmembrane helix</keyword>
<proteinExistence type="predicted"/>
<dbReference type="Proteomes" id="UP000000819">
    <property type="component" value="Chromosome IV"/>
</dbReference>
<evidence type="ECO:0000313" key="2">
    <source>
        <dbReference type="EMBL" id="SKD10692.1"/>
    </source>
</evidence>
<dbReference type="InParanoid" id="A0A1T5PD65"/>
<organism evidence="2 3">
    <name type="scientific">Encephalitozoon cuniculi (strain GB-M1)</name>
    <name type="common">Microsporidian parasite</name>
    <dbReference type="NCBI Taxonomy" id="284813"/>
    <lineage>
        <taxon>Eukaryota</taxon>
        <taxon>Fungi</taxon>
        <taxon>Fungi incertae sedis</taxon>
        <taxon>Microsporidia</taxon>
        <taxon>Unikaryonidae</taxon>
        <taxon>Encephalitozoon</taxon>
    </lineage>
</organism>
<reference evidence="2 3" key="2">
    <citation type="journal article" date="2009" name="BMC Genomics">
        <title>Identification of transcriptional signals in Encephalitozoon cuniculi widespread among Microsporidia phylum: support for accurate structural genome annotation.</title>
        <authorList>
            <person name="Peyretaillade E."/>
            <person name="Goncalves O."/>
            <person name="Terrat S."/>
            <person name="Dugat-Bony E."/>
            <person name="Wincker P."/>
            <person name="Cornman R.S."/>
            <person name="Evans J.D."/>
            <person name="Delbac F."/>
            <person name="Peyret P."/>
        </authorList>
    </citation>
    <scope>NUCLEOTIDE SEQUENCE [LARGE SCALE GENOMIC DNA]</scope>
    <source>
        <strain evidence="2 3">GB-M1</strain>
    </source>
</reference>
<dbReference type="KEGG" id="ecu:ECU04_0123"/>
<dbReference type="RefSeq" id="NP_001402579.1">
    <property type="nucleotide sequence ID" value="NM_001415575.1"/>
</dbReference>
<dbReference type="EMBL" id="AL590444">
    <property type="protein sequence ID" value="SKD10692.1"/>
    <property type="molecule type" value="Genomic_DNA"/>
</dbReference>
<reference evidence="2 3" key="1">
    <citation type="journal article" date="2001" name="Nature">
        <title>Genome sequence and gene compaction of the eukaryote parasite Encephalitozoon cuniculi.</title>
        <authorList>
            <person name="Katinka M.D."/>
            <person name="Duprat S."/>
            <person name="Cornillot E."/>
            <person name="Metenier G."/>
            <person name="Thomarat F."/>
            <person name="Prensier G."/>
            <person name="Barbe V."/>
            <person name="Peyretaillade E."/>
            <person name="Brottier P."/>
            <person name="Wincker P."/>
            <person name="Delbac F."/>
            <person name="El Alaoui H."/>
            <person name="Peyret P."/>
            <person name="Saurin W."/>
            <person name="Gouy M."/>
            <person name="Weissenbach J."/>
            <person name="Vivares C.P."/>
        </authorList>
    </citation>
    <scope>NUCLEOTIDE SEQUENCE [LARGE SCALE GENOMIC DNA]</scope>
    <source>
        <strain evidence="2 3">GB-M1</strain>
    </source>
</reference>
<keyword evidence="1" id="KW-0812">Transmembrane</keyword>
<dbReference type="GeneID" id="77136333"/>